<evidence type="ECO:0000313" key="8">
    <source>
        <dbReference type="EMBL" id="RRK30888.1"/>
    </source>
</evidence>
<evidence type="ECO:0000256" key="1">
    <source>
        <dbReference type="ARBA" id="ARBA00010456"/>
    </source>
</evidence>
<dbReference type="InterPro" id="IPR004402">
    <property type="entry name" value="DeoD-type"/>
</dbReference>
<evidence type="ECO:0000256" key="5">
    <source>
        <dbReference type="ARBA" id="ARBA00022679"/>
    </source>
</evidence>
<keyword evidence="9" id="KW-1185">Reference proteome</keyword>
<dbReference type="EC" id="2.4.2.3" evidence="2"/>
<comment type="catalytic activity">
    <reaction evidence="6">
        <text>uridine + phosphate = alpha-D-ribose 1-phosphate + uracil</text>
        <dbReference type="Rhea" id="RHEA:24388"/>
        <dbReference type="ChEBI" id="CHEBI:16704"/>
        <dbReference type="ChEBI" id="CHEBI:17568"/>
        <dbReference type="ChEBI" id="CHEBI:43474"/>
        <dbReference type="ChEBI" id="CHEBI:57720"/>
        <dbReference type="EC" id="2.4.2.3"/>
    </reaction>
</comment>
<keyword evidence="4 8" id="KW-0328">Glycosyltransferase</keyword>
<evidence type="ECO:0000256" key="3">
    <source>
        <dbReference type="ARBA" id="ARBA00021980"/>
    </source>
</evidence>
<dbReference type="CDD" id="cd09006">
    <property type="entry name" value="PNP_EcPNPI-like"/>
    <property type="match status" value="1"/>
</dbReference>
<evidence type="ECO:0000259" key="7">
    <source>
        <dbReference type="Pfam" id="PF01048"/>
    </source>
</evidence>
<dbReference type="InterPro" id="IPR000845">
    <property type="entry name" value="Nucleoside_phosphorylase_d"/>
</dbReference>
<dbReference type="PROSITE" id="PS01232">
    <property type="entry name" value="PNP_UDP_1"/>
    <property type="match status" value="1"/>
</dbReference>
<evidence type="ECO:0000256" key="4">
    <source>
        <dbReference type="ARBA" id="ARBA00022676"/>
    </source>
</evidence>
<dbReference type="EMBL" id="RHJS01000002">
    <property type="protein sequence ID" value="RRK30888.1"/>
    <property type="molecule type" value="Genomic_DNA"/>
</dbReference>
<dbReference type="NCBIfam" id="TIGR00107">
    <property type="entry name" value="deoD"/>
    <property type="match status" value="1"/>
</dbReference>
<evidence type="ECO:0000256" key="2">
    <source>
        <dbReference type="ARBA" id="ARBA00011888"/>
    </source>
</evidence>
<name>A0A3R8JLG1_9FIRM</name>
<comment type="caution">
    <text evidence="8">The sequence shown here is derived from an EMBL/GenBank/DDBJ whole genome shotgun (WGS) entry which is preliminary data.</text>
</comment>
<keyword evidence="5 8" id="KW-0808">Transferase</keyword>
<dbReference type="AlphaFoldDB" id="A0A3R8JLG1"/>
<dbReference type="Proteomes" id="UP000274920">
    <property type="component" value="Unassembled WGS sequence"/>
</dbReference>
<dbReference type="InterPro" id="IPR018016">
    <property type="entry name" value="Nucleoside_phosphorylase_CS"/>
</dbReference>
<dbReference type="GO" id="GO:0006218">
    <property type="term" value="P:uridine catabolic process"/>
    <property type="evidence" value="ECO:0007669"/>
    <property type="project" value="TreeGrafter"/>
</dbReference>
<reference evidence="8" key="1">
    <citation type="submission" date="2018-10" db="EMBL/GenBank/DDBJ databases">
        <title>Schaedlerella arabinophila gen. nov. sp. nov., isolated from the mouse intestinal tract and comparative analysis with the genome of the closely related altered Schaedler flora strain ASF502.</title>
        <authorList>
            <person name="Miyake S."/>
            <person name="Soh M."/>
            <person name="Seedorf H."/>
        </authorList>
    </citation>
    <scope>NUCLEOTIDE SEQUENCE [LARGE SCALE GENOMIC DNA]</scope>
    <source>
        <strain evidence="8">DSM 106076</strain>
    </source>
</reference>
<dbReference type="InterPro" id="IPR035994">
    <property type="entry name" value="Nucleoside_phosphorylase_sf"/>
</dbReference>
<dbReference type="RefSeq" id="WP_125126658.1">
    <property type="nucleotide sequence ID" value="NZ_RHJS01000002.1"/>
</dbReference>
<comment type="similarity">
    <text evidence="1">Belongs to the PNP/UDP phosphorylase family.</text>
</comment>
<dbReference type="GO" id="GO:0005829">
    <property type="term" value="C:cytosol"/>
    <property type="evidence" value="ECO:0007669"/>
    <property type="project" value="TreeGrafter"/>
</dbReference>
<dbReference type="GO" id="GO:0004731">
    <property type="term" value="F:purine-nucleoside phosphorylase activity"/>
    <property type="evidence" value="ECO:0007669"/>
    <property type="project" value="InterPro"/>
</dbReference>
<dbReference type="GO" id="GO:0004850">
    <property type="term" value="F:uridine phosphorylase activity"/>
    <property type="evidence" value="ECO:0007669"/>
    <property type="project" value="UniProtKB-EC"/>
</dbReference>
<evidence type="ECO:0000313" key="9">
    <source>
        <dbReference type="Proteomes" id="UP000274920"/>
    </source>
</evidence>
<gene>
    <name evidence="8" type="primary">deoD</name>
    <name evidence="8" type="ORF">EBB54_05480</name>
</gene>
<evidence type="ECO:0000256" key="6">
    <source>
        <dbReference type="ARBA" id="ARBA00048447"/>
    </source>
</evidence>
<protein>
    <recommendedName>
        <fullName evidence="3">Uridine phosphorylase</fullName>
        <ecNumber evidence="2">2.4.2.3</ecNumber>
    </recommendedName>
</protein>
<proteinExistence type="inferred from homology"/>
<accession>A0A3R8JLG1</accession>
<feature type="domain" description="Nucleoside phosphorylase" evidence="7">
    <location>
        <begin position="17"/>
        <end position="224"/>
    </location>
</feature>
<dbReference type="Pfam" id="PF01048">
    <property type="entry name" value="PNP_UDP_1"/>
    <property type="match status" value="1"/>
</dbReference>
<dbReference type="PANTHER" id="PTHR43691:SF11">
    <property type="entry name" value="FI09636P-RELATED"/>
    <property type="match status" value="1"/>
</dbReference>
<dbReference type="PANTHER" id="PTHR43691">
    <property type="entry name" value="URIDINE PHOSPHORYLASE"/>
    <property type="match status" value="1"/>
</dbReference>
<dbReference type="Gene3D" id="3.40.50.1580">
    <property type="entry name" value="Nucleoside phosphorylase domain"/>
    <property type="match status" value="1"/>
</dbReference>
<dbReference type="NCBIfam" id="NF004489">
    <property type="entry name" value="PRK05819.1"/>
    <property type="match status" value="1"/>
</dbReference>
<dbReference type="SUPFAM" id="SSF53167">
    <property type="entry name" value="Purine and uridine phosphorylases"/>
    <property type="match status" value="1"/>
</dbReference>
<organism evidence="8 9">
    <name type="scientific">Schaedlerella arabinosiphila</name>
    <dbReference type="NCBI Taxonomy" id="2044587"/>
    <lineage>
        <taxon>Bacteria</taxon>
        <taxon>Bacillati</taxon>
        <taxon>Bacillota</taxon>
        <taxon>Clostridia</taxon>
        <taxon>Lachnospirales</taxon>
        <taxon>Lachnospiraceae</taxon>
        <taxon>Schaedlerella</taxon>
    </lineage>
</organism>
<sequence>MNTFHNEAEAGQIGSTVLMPGDPLRAKYIAEHYLTDVFCYNRVRGMNGYTGYYNGKKVSVQGSGMGVPSMGIYSYELFNHYQADTIIRIGTAGAVHRDVEVGQVIFAMGCCTNSNYTAQYHLPGSFAPIADYELLEQAVQAARAQHIPYKVGNVFCSDVFYEDSPGEKGLWEKMGVLVQEMETLSLYCNAARAGKRALSLLTVGSSMHHGGALTNEERETRLDAMIRCALSLVS</sequence>